<keyword evidence="5" id="KW-1185">Reference proteome</keyword>
<dbReference type="PANTHER" id="PTHR46888:SF1">
    <property type="entry name" value="RIBONUCLEASE H"/>
    <property type="match status" value="1"/>
</dbReference>
<keyword evidence="1" id="KW-0479">Metal-binding</keyword>
<keyword evidence="1" id="KW-0862">Zinc</keyword>
<reference evidence="4" key="1">
    <citation type="submission" date="2020-07" db="EMBL/GenBank/DDBJ databases">
        <title>Multicomponent nature underlies the extraordinary mechanical properties of spider dragline silk.</title>
        <authorList>
            <person name="Kono N."/>
            <person name="Nakamura H."/>
            <person name="Mori M."/>
            <person name="Yoshida Y."/>
            <person name="Ohtoshi R."/>
            <person name="Malay A.D."/>
            <person name="Moran D.A.P."/>
            <person name="Tomita M."/>
            <person name="Numata K."/>
            <person name="Arakawa K."/>
        </authorList>
    </citation>
    <scope>NUCLEOTIDE SEQUENCE</scope>
</reference>
<dbReference type="PANTHER" id="PTHR46888">
    <property type="entry name" value="ZINC KNUCKLE DOMAINCONTAINING PROTEIN-RELATED"/>
    <property type="match status" value="1"/>
</dbReference>
<feature type="compositionally biased region" description="Basic and acidic residues" evidence="2">
    <location>
        <begin position="195"/>
        <end position="206"/>
    </location>
</feature>
<dbReference type="InterPro" id="IPR001878">
    <property type="entry name" value="Znf_CCHC"/>
</dbReference>
<organism evidence="4 5">
    <name type="scientific">Trichonephila clavata</name>
    <name type="common">Joro spider</name>
    <name type="synonym">Nephila clavata</name>
    <dbReference type="NCBI Taxonomy" id="2740835"/>
    <lineage>
        <taxon>Eukaryota</taxon>
        <taxon>Metazoa</taxon>
        <taxon>Ecdysozoa</taxon>
        <taxon>Arthropoda</taxon>
        <taxon>Chelicerata</taxon>
        <taxon>Arachnida</taxon>
        <taxon>Araneae</taxon>
        <taxon>Araneomorphae</taxon>
        <taxon>Entelegynae</taxon>
        <taxon>Araneoidea</taxon>
        <taxon>Nephilidae</taxon>
        <taxon>Trichonephila</taxon>
    </lineage>
</organism>
<evidence type="ECO:0000313" key="5">
    <source>
        <dbReference type="Proteomes" id="UP000887116"/>
    </source>
</evidence>
<dbReference type="Proteomes" id="UP000887116">
    <property type="component" value="Unassembled WGS sequence"/>
</dbReference>
<feature type="region of interest" description="Disordered" evidence="2">
    <location>
        <begin position="1"/>
        <end position="20"/>
    </location>
</feature>
<dbReference type="AlphaFoldDB" id="A0A8X6M634"/>
<feature type="domain" description="CCHC-type" evidence="3">
    <location>
        <begin position="28"/>
        <end position="43"/>
    </location>
</feature>
<protein>
    <submittedName>
        <fullName evidence="4">Retrovirus-related Pol polyprotein from transposon opus</fullName>
    </submittedName>
</protein>
<accession>A0A8X6M634</accession>
<comment type="caution">
    <text evidence="4">The sequence shown here is derived from an EMBL/GenBank/DDBJ whole genome shotgun (WGS) entry which is preliminary data.</text>
</comment>
<dbReference type="GO" id="GO:0003676">
    <property type="term" value="F:nucleic acid binding"/>
    <property type="evidence" value="ECO:0007669"/>
    <property type="project" value="InterPro"/>
</dbReference>
<keyword evidence="1" id="KW-0863">Zinc-finger</keyword>
<feature type="region of interest" description="Disordered" evidence="2">
    <location>
        <begin position="47"/>
        <end position="66"/>
    </location>
</feature>
<dbReference type="PROSITE" id="PS50158">
    <property type="entry name" value="ZF_CCHC"/>
    <property type="match status" value="1"/>
</dbReference>
<name>A0A8X6M634_TRICU</name>
<dbReference type="EMBL" id="BMAO01009803">
    <property type="protein sequence ID" value="GFR33402.1"/>
    <property type="molecule type" value="Genomic_DNA"/>
</dbReference>
<feature type="compositionally biased region" description="Polar residues" evidence="2">
    <location>
        <begin position="232"/>
        <end position="243"/>
    </location>
</feature>
<gene>
    <name evidence="4" type="primary">pol_636</name>
    <name evidence="4" type="ORF">TNCT_236171</name>
</gene>
<evidence type="ECO:0000313" key="4">
    <source>
        <dbReference type="EMBL" id="GFR33402.1"/>
    </source>
</evidence>
<feature type="compositionally biased region" description="Low complexity" evidence="2">
    <location>
        <begin position="53"/>
        <end position="64"/>
    </location>
</feature>
<sequence length="253" mass="27842">MVSEKYVPPHQRKENATARRNIPRQRDCYICGSQQHLARRCPKERMKNGFTQSSRNSIANSSANDTTNREAAVATVESSYLQLEPNQNIVNPLKRIPIFIDSREIDAIIVSGSQIAVIHSSLVPRLKDKEGNTLVAVTDQLNVPCLVTPEIHELLTKPADGGIGGSGGAHEERKVLAVHFETNERTGEKTPPGRHVPERLREKTNEPRGGNGAASNLNLEAEGEYLKDPKGGNNNEDVMHSSSSVKLLIEQKC</sequence>
<feature type="region of interest" description="Disordered" evidence="2">
    <location>
        <begin position="182"/>
        <end position="243"/>
    </location>
</feature>
<dbReference type="Gene3D" id="4.10.60.10">
    <property type="entry name" value="Zinc finger, CCHC-type"/>
    <property type="match status" value="1"/>
</dbReference>
<evidence type="ECO:0000259" key="3">
    <source>
        <dbReference type="PROSITE" id="PS50158"/>
    </source>
</evidence>
<dbReference type="GO" id="GO:0008270">
    <property type="term" value="F:zinc ion binding"/>
    <property type="evidence" value="ECO:0007669"/>
    <property type="project" value="UniProtKB-KW"/>
</dbReference>
<proteinExistence type="predicted"/>
<evidence type="ECO:0000256" key="2">
    <source>
        <dbReference type="SAM" id="MobiDB-lite"/>
    </source>
</evidence>
<evidence type="ECO:0000256" key="1">
    <source>
        <dbReference type="PROSITE-ProRule" id="PRU00047"/>
    </source>
</evidence>